<organism evidence="2">
    <name type="scientific">Eutreptiella gymnastica</name>
    <dbReference type="NCBI Taxonomy" id="73025"/>
    <lineage>
        <taxon>Eukaryota</taxon>
        <taxon>Discoba</taxon>
        <taxon>Euglenozoa</taxon>
        <taxon>Euglenida</taxon>
        <taxon>Spirocuta</taxon>
        <taxon>Euglenophyceae</taxon>
        <taxon>Eutreptiales</taxon>
        <taxon>Eutreptiaceae</taxon>
        <taxon>Eutreptiella</taxon>
    </lineage>
</organism>
<reference evidence="2" key="1">
    <citation type="submission" date="2021-01" db="EMBL/GenBank/DDBJ databases">
        <authorList>
            <person name="Corre E."/>
            <person name="Pelletier E."/>
            <person name="Niang G."/>
            <person name="Scheremetjew M."/>
            <person name="Finn R."/>
            <person name="Kale V."/>
            <person name="Holt S."/>
            <person name="Cochrane G."/>
            <person name="Meng A."/>
            <person name="Brown T."/>
            <person name="Cohen L."/>
        </authorList>
    </citation>
    <scope>NUCLEOTIDE SEQUENCE</scope>
    <source>
        <strain evidence="2">CCMP1594</strain>
    </source>
</reference>
<keyword evidence="1" id="KW-0732">Signal</keyword>
<proteinExistence type="predicted"/>
<feature type="signal peptide" evidence="1">
    <location>
        <begin position="1"/>
        <end position="26"/>
    </location>
</feature>
<dbReference type="EMBL" id="HBJA01067074">
    <property type="protein sequence ID" value="CAE0812459.1"/>
    <property type="molecule type" value="Transcribed_RNA"/>
</dbReference>
<sequence length="148" mass="16167">MEEAPHLPMRVVACAVLVSCVARAACSCVRMCACARVFVPRYHSMGMHGGIPNATAARVLAKIQKWLHSACPVLPASQQFLSTPATSCPSPFETVQEFFKQRLDSPSPRERQRSLVLVQVATHCARLLQRPAHLCAFVACFVLLPNAP</sequence>
<evidence type="ECO:0000256" key="1">
    <source>
        <dbReference type="SAM" id="SignalP"/>
    </source>
</evidence>
<accession>A0A7S4D0V0</accession>
<gene>
    <name evidence="2" type="ORF">EGYM00163_LOCUS23609</name>
</gene>
<feature type="chain" id="PRO_5031422121" description="Secreted protein" evidence="1">
    <location>
        <begin position="27"/>
        <end position="148"/>
    </location>
</feature>
<evidence type="ECO:0000313" key="2">
    <source>
        <dbReference type="EMBL" id="CAE0812459.1"/>
    </source>
</evidence>
<name>A0A7S4D0V0_9EUGL</name>
<dbReference type="AlphaFoldDB" id="A0A7S4D0V0"/>
<evidence type="ECO:0008006" key="3">
    <source>
        <dbReference type="Google" id="ProtNLM"/>
    </source>
</evidence>
<protein>
    <recommendedName>
        <fullName evidence="3">Secreted protein</fullName>
    </recommendedName>
</protein>